<dbReference type="GO" id="GO:0005737">
    <property type="term" value="C:cytoplasm"/>
    <property type="evidence" value="ECO:0007669"/>
    <property type="project" value="TreeGrafter"/>
</dbReference>
<evidence type="ECO:0000256" key="2">
    <source>
        <dbReference type="SAM" id="MobiDB-lite"/>
    </source>
</evidence>
<protein>
    <recommendedName>
        <fullName evidence="3">JmjC domain-containing protein</fullName>
    </recommendedName>
</protein>
<evidence type="ECO:0000259" key="3">
    <source>
        <dbReference type="PROSITE" id="PS51184"/>
    </source>
</evidence>
<dbReference type="EMBL" id="CAMXCT020000328">
    <property type="protein sequence ID" value="CAL1130609.1"/>
    <property type="molecule type" value="Genomic_DNA"/>
</dbReference>
<feature type="domain" description="JmjC" evidence="3">
    <location>
        <begin position="1144"/>
        <end position="1301"/>
    </location>
</feature>
<dbReference type="Gene3D" id="2.60.120.650">
    <property type="entry name" value="Cupin"/>
    <property type="match status" value="1"/>
</dbReference>
<dbReference type="GO" id="GO:0070006">
    <property type="term" value="F:metalloaminopeptidase activity"/>
    <property type="evidence" value="ECO:0007669"/>
    <property type="project" value="InterPro"/>
</dbReference>
<reference evidence="4" key="1">
    <citation type="submission" date="2022-10" db="EMBL/GenBank/DDBJ databases">
        <authorList>
            <person name="Chen Y."/>
            <person name="Dougan E. K."/>
            <person name="Chan C."/>
            <person name="Rhodes N."/>
            <person name="Thang M."/>
        </authorList>
    </citation>
    <scope>NUCLEOTIDE SEQUENCE</scope>
</reference>
<dbReference type="SUPFAM" id="SSF53187">
    <property type="entry name" value="Zn-dependent exopeptidases"/>
    <property type="match status" value="1"/>
</dbReference>
<evidence type="ECO:0000313" key="5">
    <source>
        <dbReference type="EMBL" id="CAL1130609.1"/>
    </source>
</evidence>
<proteinExistence type="predicted"/>
<dbReference type="GO" id="GO:0046872">
    <property type="term" value="F:metal ion binding"/>
    <property type="evidence" value="ECO:0007669"/>
    <property type="project" value="InterPro"/>
</dbReference>
<dbReference type="Gene3D" id="3.40.630.10">
    <property type="entry name" value="Zn peptidases"/>
    <property type="match status" value="1"/>
</dbReference>
<dbReference type="OrthoDB" id="442520at2759"/>
<gene>
    <name evidence="4" type="ORF">C1SCF055_LOCUS5389</name>
</gene>
<evidence type="ECO:0000313" key="4">
    <source>
        <dbReference type="EMBL" id="CAI3977234.1"/>
    </source>
</evidence>
<dbReference type="InterPro" id="IPR000819">
    <property type="entry name" value="Peptidase_M17_C"/>
</dbReference>
<dbReference type="PANTHER" id="PTHR12480">
    <property type="entry name" value="ARGININE DEMETHYLASE AND LYSYL-HYDROXYLASE JMJD"/>
    <property type="match status" value="1"/>
</dbReference>
<dbReference type="Pfam" id="PF13621">
    <property type="entry name" value="Cupin_8"/>
    <property type="match status" value="1"/>
</dbReference>
<dbReference type="InterPro" id="IPR003347">
    <property type="entry name" value="JmjC_dom"/>
</dbReference>
<evidence type="ECO:0000313" key="6">
    <source>
        <dbReference type="Proteomes" id="UP001152797"/>
    </source>
</evidence>
<keyword evidence="6" id="KW-1185">Reference proteome</keyword>
<dbReference type="EMBL" id="CAMXCT030000328">
    <property type="protein sequence ID" value="CAL4764546.1"/>
    <property type="molecule type" value="Genomic_DNA"/>
</dbReference>
<reference evidence="5" key="2">
    <citation type="submission" date="2024-04" db="EMBL/GenBank/DDBJ databases">
        <authorList>
            <person name="Chen Y."/>
            <person name="Shah S."/>
            <person name="Dougan E. K."/>
            <person name="Thang M."/>
            <person name="Chan C."/>
        </authorList>
    </citation>
    <scope>NUCLEOTIDE SEQUENCE [LARGE SCALE GENOMIC DNA]</scope>
</reference>
<dbReference type="EMBL" id="CAMXCT010000328">
    <property type="protein sequence ID" value="CAI3977234.1"/>
    <property type="molecule type" value="Genomic_DNA"/>
</dbReference>
<comment type="caution">
    <text evidence="4">The sequence shown here is derived from an EMBL/GenBank/DDBJ whole genome shotgun (WGS) entry which is preliminary data.</text>
</comment>
<organism evidence="4">
    <name type="scientific">Cladocopium goreaui</name>
    <dbReference type="NCBI Taxonomy" id="2562237"/>
    <lineage>
        <taxon>Eukaryota</taxon>
        <taxon>Sar</taxon>
        <taxon>Alveolata</taxon>
        <taxon>Dinophyceae</taxon>
        <taxon>Suessiales</taxon>
        <taxon>Symbiodiniaceae</taxon>
        <taxon>Cladocopium</taxon>
    </lineage>
</organism>
<dbReference type="InterPro" id="IPR041667">
    <property type="entry name" value="Cupin_8"/>
</dbReference>
<feature type="coiled-coil region" evidence="1">
    <location>
        <begin position="250"/>
        <end position="288"/>
    </location>
</feature>
<dbReference type="GO" id="GO:0106140">
    <property type="term" value="F:P-TEFb complex binding"/>
    <property type="evidence" value="ECO:0007669"/>
    <property type="project" value="TreeGrafter"/>
</dbReference>
<name>A0A9P1BPT8_9DINO</name>
<evidence type="ECO:0000256" key="1">
    <source>
        <dbReference type="SAM" id="Coils"/>
    </source>
</evidence>
<dbReference type="InterPro" id="IPR036249">
    <property type="entry name" value="Thioredoxin-like_sf"/>
</dbReference>
<dbReference type="PROSITE" id="PS51184">
    <property type="entry name" value="JMJC"/>
    <property type="match status" value="1"/>
</dbReference>
<dbReference type="Pfam" id="PF00883">
    <property type="entry name" value="Peptidase_M17"/>
    <property type="match status" value="1"/>
</dbReference>
<dbReference type="SUPFAM" id="SSF52833">
    <property type="entry name" value="Thioredoxin-like"/>
    <property type="match status" value="1"/>
</dbReference>
<dbReference type="GO" id="GO:0006508">
    <property type="term" value="P:proteolysis"/>
    <property type="evidence" value="ECO:0007669"/>
    <property type="project" value="InterPro"/>
</dbReference>
<dbReference type="GO" id="GO:0033749">
    <property type="term" value="F:histone H4R3 demethylase activity"/>
    <property type="evidence" value="ECO:0007669"/>
    <property type="project" value="TreeGrafter"/>
</dbReference>
<keyword evidence="1" id="KW-0175">Coiled coil</keyword>
<sequence>MKNTGPRFGGAITAALFLQKFIQKEINWAHLDIAGPAWAEKPKAMKTLPRQVGKERGQGSYQVNPQVTSYHNLRSAPSLFSPIVGNLEAYDVVEVAQTIRLFGGEASGPEVWAQLCRTSAGPAIWTLQSDVEHVYLRKLLHSGDEEKPPKSWTAAAEQDPFGEAAQSVNFLLAASLGSPDSKKTLESVADHELQLGRESGALKHLEAEACQLRDEALAYEQQLQNRQDKRSETLRHFQRLKQREAWNVACAQIERQTAQAEETLEDAVDDAEALLQAHLLQRAKAEEAAAERKKKLGRLGRQLVASAESPAALEDSKLDNQLVEAMTSLETMLGQRYLEGKAQSSGYDVERPEVQFSKGDYIGSSWLWALHPELYQKGARISEERWWESAAMQNFRSPNVMAIGTLDFNKTVTHFRSHPLLIAFYDPRSKSFRELQSIIEDTADALAKMTEPIGYFGAVDVTVHSYLAHHEAPQLETVWQDPYKGPFRFKRPRFYPMIILRYRDGVAKEYKGVVKKKNLLEFLKREMVPKGALQNNTEDLQELFRTPGPFVLACGFEGEPQEEAKLTGVLQATANLLSGEMIFAQANLNLCSSLRADLTSPSVLYIRKSAASTAPPVSASIQSSISVLLNQEAFVEWLNLQRPVLLKEITPDNSWVFLERREALVIFFVDSKDAAEKKSGEAIFSEIEVHLEAKYFQLAWANCVEFSEEFGITQCPAFLVVDTAAEDVSQPPYLTWQELMQPTKANRKAAWSNATSAAERLRLWLEQRTVAIRKRIDGEENKQSSKDDGKKKRSDEHVEEIVWANDWYIHVLNVLTKRKIKLSQEGTRFNVVDAVGQRLPLQESLKLRNLQDSNRFPLKFYFQEEEIDDAEPDSSEDFLNDLEDICEGTSTEAAYEIYQAILMHMTLLRQSFQDVYGDYLPFDFSSIDRVQELHKHMRLLVSTTEDVEEVLRNKSYRLSVWKSMEKRLSFLEHLEDLEPEPKDPKGSGKGTISRSQQTRIFRHALIEGSGLLREVFRSLFKMLHQKARDGALGDPRPVLNVPRRAAESLSLEEFIETYAKPGLPVIITGLNVTPKEEWSLEFFRSRCNVSVELSRRNPRSNSWGRLEKAGRLFLADFIDTFTSNATRRKWYLHDWSLPRHCPEAFGPAPFEGFTVPKYFAGDYFQRAGFESYRHSWPSLFVGSNETQSSMHIDSGNTHFMLHLLSGRKEWRFYSARDLINLYNSPVSSRFHYDVFRPDNEKFPLARYAEQFMGIQEAGDTIFIPAANPHAVRNLEDIHGISMNYVDASNVKLSILQRIWKMEGGDVELYTDGTSIIHGLVSEQRHMSFGDWKAQDWKRTKYDLF</sequence>
<dbReference type="GO" id="GO:0005634">
    <property type="term" value="C:nucleus"/>
    <property type="evidence" value="ECO:0007669"/>
    <property type="project" value="TreeGrafter"/>
</dbReference>
<feature type="region of interest" description="Disordered" evidence="2">
    <location>
        <begin position="776"/>
        <end position="795"/>
    </location>
</feature>
<dbReference type="InterPro" id="IPR050910">
    <property type="entry name" value="JMJD6_ArgDemeth/LysHydrox"/>
</dbReference>
<accession>A0A9P1BPT8</accession>
<dbReference type="SUPFAM" id="SSF51197">
    <property type="entry name" value="Clavaminate synthase-like"/>
    <property type="match status" value="1"/>
</dbReference>
<dbReference type="Proteomes" id="UP001152797">
    <property type="component" value="Unassembled WGS sequence"/>
</dbReference>
<dbReference type="PANTHER" id="PTHR12480:SF22">
    <property type="entry name" value="JMJC DOMAIN-CONTAINING PROTEIN"/>
    <property type="match status" value="1"/>
</dbReference>